<dbReference type="CDD" id="cd00093">
    <property type="entry name" value="HTH_XRE"/>
    <property type="match status" value="1"/>
</dbReference>
<feature type="transmembrane region" description="Helical" evidence="2">
    <location>
        <begin position="81"/>
        <end position="102"/>
    </location>
</feature>
<sequence length="235" mass="26735">MDIGKIIKEQRLKMNMTQEELAQKFHVSRQLISKWENGKSYPDLNQIVEISDLFSQSLDELLRGDKIMFKEVSLEKNKKRILYGIICGLSGLFLAIGGWMAYNKWDEGKLLSFDDVEITSIKKVPLPATDTLPADIEYEIHFEVKKPFVKVSGERDGYQTTSDRNTILVLGQGERSLFGGNKKGRIIISSSRREKGVSPEELNNGKKLVWQNWHDNGKNESKNTLADEGTVILTK</sequence>
<dbReference type="SUPFAM" id="SSF47413">
    <property type="entry name" value="lambda repressor-like DNA-binding domains"/>
    <property type="match status" value="1"/>
</dbReference>
<dbReference type="InterPro" id="IPR010982">
    <property type="entry name" value="Lambda_DNA-bd_dom_sf"/>
</dbReference>
<dbReference type="Pfam" id="PF01381">
    <property type="entry name" value="HTH_3"/>
    <property type="match status" value="1"/>
</dbReference>
<dbReference type="OrthoDB" id="4427456at2"/>
<organism evidence="5">
    <name type="scientific">Candidatus Enterococcus mansonii</name>
    <dbReference type="NCBI Taxonomy" id="1834181"/>
    <lineage>
        <taxon>Bacteria</taxon>
        <taxon>Bacillati</taxon>
        <taxon>Bacillota</taxon>
        <taxon>Bacilli</taxon>
        <taxon>Lactobacillales</taxon>
        <taxon>Enterococcaceae</taxon>
        <taxon>Enterococcus</taxon>
    </lineage>
</organism>
<evidence type="ECO:0000313" key="4">
    <source>
        <dbReference type="EMBL" id="MEI5993154.1"/>
    </source>
</evidence>
<dbReference type="Gene3D" id="1.10.260.40">
    <property type="entry name" value="lambda repressor-like DNA-binding domains"/>
    <property type="match status" value="1"/>
</dbReference>
<keyword evidence="2" id="KW-1133">Transmembrane helix</keyword>
<keyword evidence="2" id="KW-0472">Membrane</keyword>
<name>A0A242C6B0_9ENTE</name>
<keyword evidence="6" id="KW-1185">Reference proteome</keyword>
<evidence type="ECO:0000313" key="5">
    <source>
        <dbReference type="EMBL" id="OTO05797.1"/>
    </source>
</evidence>
<dbReference type="EMBL" id="NGLE01000004">
    <property type="protein sequence ID" value="OTO05797.1"/>
    <property type="molecule type" value="Genomic_DNA"/>
</dbReference>
<comment type="caution">
    <text evidence="5">The sequence shown here is derived from an EMBL/GenBank/DDBJ whole genome shotgun (WGS) entry which is preliminary data.</text>
</comment>
<dbReference type="AlphaFoldDB" id="A0A242C6B0"/>
<evidence type="ECO:0000313" key="6">
    <source>
        <dbReference type="Proteomes" id="UP000195139"/>
    </source>
</evidence>
<dbReference type="STRING" id="1834181.A5880_002972"/>
<proteinExistence type="predicted"/>
<evidence type="ECO:0000256" key="2">
    <source>
        <dbReference type="SAM" id="Phobius"/>
    </source>
</evidence>
<evidence type="ECO:0000259" key="3">
    <source>
        <dbReference type="PROSITE" id="PS50943"/>
    </source>
</evidence>
<dbReference type="PROSITE" id="PS50943">
    <property type="entry name" value="HTH_CROC1"/>
    <property type="match status" value="1"/>
</dbReference>
<feature type="domain" description="HTH cro/C1-type" evidence="3">
    <location>
        <begin position="7"/>
        <end position="61"/>
    </location>
</feature>
<dbReference type="EMBL" id="NGLE02000001">
    <property type="protein sequence ID" value="MEI5993154.1"/>
    <property type="molecule type" value="Genomic_DNA"/>
</dbReference>
<gene>
    <name evidence="4" type="ORF">A5880_000695</name>
    <name evidence="5" type="ORF">A5880_002972</name>
</gene>
<dbReference type="PANTHER" id="PTHR46558">
    <property type="entry name" value="TRACRIPTIONAL REGULATORY PROTEIN-RELATED-RELATED"/>
    <property type="match status" value="1"/>
</dbReference>
<dbReference type="PANTHER" id="PTHR46558:SF15">
    <property type="entry name" value="HELIX-TURN-HELIX DOMAIN PROTEIN"/>
    <property type="match status" value="1"/>
</dbReference>
<dbReference type="SMART" id="SM00530">
    <property type="entry name" value="HTH_XRE"/>
    <property type="match status" value="1"/>
</dbReference>
<dbReference type="InterPro" id="IPR001387">
    <property type="entry name" value="Cro/C1-type_HTH"/>
</dbReference>
<reference evidence="4 6" key="2">
    <citation type="submission" date="2018-07" db="EMBL/GenBank/DDBJ databases">
        <title>The Genome Sequence of Enterococcus sp. DIV0659b.</title>
        <authorList>
            <consortium name="The Broad Institute Genomics Platform"/>
            <consortium name="The Broad Institute Genomic Center for Infectious Diseases"/>
            <person name="Earl A."/>
            <person name="Manson A."/>
            <person name="Schwartman J."/>
            <person name="Gilmore M."/>
            <person name="Abouelleil A."/>
            <person name="Cao P."/>
            <person name="Chapman S."/>
            <person name="Cusick C."/>
            <person name="Shea T."/>
            <person name="Young S."/>
            <person name="Neafsey D."/>
            <person name="Nusbaum C."/>
            <person name="Birren B."/>
        </authorList>
    </citation>
    <scope>NUCLEOTIDE SEQUENCE [LARGE SCALE GENOMIC DNA]</scope>
    <source>
        <strain evidence="4 6">4G2_DIV0659</strain>
    </source>
</reference>
<reference evidence="5" key="1">
    <citation type="submission" date="2017-05" db="EMBL/GenBank/DDBJ databases">
        <title>The Genome Sequence of Enterococcus sp. 4G2_DIV0659.</title>
        <authorList>
            <consortium name="The Broad Institute Genomics Platform"/>
            <consortium name="The Broad Institute Genomic Center for Infectious Diseases"/>
            <person name="Earl A."/>
            <person name="Manson A."/>
            <person name="Schwartman J."/>
            <person name="Gilmore M."/>
            <person name="Abouelleil A."/>
            <person name="Cao P."/>
            <person name="Chapman S."/>
            <person name="Cusick C."/>
            <person name="Shea T."/>
            <person name="Young S."/>
            <person name="Neafsey D."/>
            <person name="Nusbaum C."/>
            <person name="Birren B."/>
        </authorList>
    </citation>
    <scope>NUCLEOTIDE SEQUENCE [LARGE SCALE GENOMIC DNA]</scope>
    <source>
        <strain evidence="5">4G2_DIV0659</strain>
    </source>
</reference>
<keyword evidence="2" id="KW-0812">Transmembrane</keyword>
<dbReference type="GO" id="GO:0003677">
    <property type="term" value="F:DNA binding"/>
    <property type="evidence" value="ECO:0007669"/>
    <property type="project" value="UniProtKB-KW"/>
</dbReference>
<accession>A0A242C6B0</accession>
<protein>
    <recommendedName>
        <fullName evidence="3">HTH cro/C1-type domain-containing protein</fullName>
    </recommendedName>
</protein>
<evidence type="ECO:0000256" key="1">
    <source>
        <dbReference type="ARBA" id="ARBA00023125"/>
    </source>
</evidence>
<dbReference type="Proteomes" id="UP000195139">
    <property type="component" value="Unassembled WGS sequence"/>
</dbReference>
<keyword evidence="1" id="KW-0238">DNA-binding</keyword>
<dbReference type="RefSeq" id="WP_086331819.1">
    <property type="nucleotide sequence ID" value="NZ_NGLE02000001.1"/>
</dbReference>